<evidence type="ECO:0000256" key="1">
    <source>
        <dbReference type="ARBA" id="ARBA00005278"/>
    </source>
</evidence>
<evidence type="ECO:0000313" key="5">
    <source>
        <dbReference type="Proteomes" id="UP000535491"/>
    </source>
</evidence>
<gene>
    <name evidence="4" type="ORF">H1191_10665</name>
</gene>
<dbReference type="PIRSF" id="PIRSF005690">
    <property type="entry name" value="GerBA"/>
    <property type="match status" value="1"/>
</dbReference>
<comment type="similarity">
    <text evidence="1">Belongs to the GerABKA family.</text>
</comment>
<keyword evidence="2 3" id="KW-0472">Membrane</keyword>
<reference evidence="4 5" key="1">
    <citation type="submission" date="2020-07" db="EMBL/GenBank/DDBJ databases">
        <authorList>
            <person name="Feng H."/>
        </authorList>
    </citation>
    <scope>NUCLEOTIDE SEQUENCE [LARGE SCALE GENOMIC DNA]</scope>
    <source>
        <strain evidence="5">s-10</strain>
    </source>
</reference>
<keyword evidence="3" id="KW-0812">Transmembrane</keyword>
<feature type="transmembrane region" description="Helical" evidence="3">
    <location>
        <begin position="321"/>
        <end position="340"/>
    </location>
</feature>
<organism evidence="4 5">
    <name type="scientific">Paenactinomyces guangxiensis</name>
    <dbReference type="NCBI Taxonomy" id="1490290"/>
    <lineage>
        <taxon>Bacteria</taxon>
        <taxon>Bacillati</taxon>
        <taxon>Bacillota</taxon>
        <taxon>Bacilli</taxon>
        <taxon>Bacillales</taxon>
        <taxon>Thermoactinomycetaceae</taxon>
        <taxon>Paenactinomyces</taxon>
    </lineage>
</organism>
<evidence type="ECO:0000313" key="4">
    <source>
        <dbReference type="EMBL" id="MBA4494767.1"/>
    </source>
</evidence>
<accession>A0A7W1WRQ8</accession>
<feature type="transmembrane region" description="Helical" evidence="3">
    <location>
        <begin position="411"/>
        <end position="431"/>
    </location>
</feature>
<name>A0A7W1WRQ8_9BACL</name>
<protein>
    <submittedName>
        <fullName evidence="4">Spore germination protein</fullName>
    </submittedName>
</protein>
<feature type="transmembrane region" description="Helical" evidence="3">
    <location>
        <begin position="443"/>
        <end position="472"/>
    </location>
</feature>
<dbReference type="AlphaFoldDB" id="A0A7W1WRQ8"/>
<evidence type="ECO:0000256" key="2">
    <source>
        <dbReference type="ARBA" id="ARBA00023136"/>
    </source>
</evidence>
<dbReference type="GO" id="GO:0009847">
    <property type="term" value="P:spore germination"/>
    <property type="evidence" value="ECO:0007669"/>
    <property type="project" value="InterPro"/>
</dbReference>
<dbReference type="GO" id="GO:0016020">
    <property type="term" value="C:membrane"/>
    <property type="evidence" value="ECO:0007669"/>
    <property type="project" value="InterPro"/>
</dbReference>
<dbReference type="InterPro" id="IPR050768">
    <property type="entry name" value="UPF0353/GerABKA_families"/>
</dbReference>
<keyword evidence="3" id="KW-1133">Transmembrane helix</keyword>
<sequence>MRNRSFRFKRSRKRKKEKFLAEYYEQKLEETVEESKVYNNLEQNLEFIKNVFGDTVDLVQRKFVIPYTPEREAVVLYLDELVNKNLINEFILSPLMTQADHIDVKADLWKDVEEHLVQVGETEKTDEMKKVVDAILNGDSVLIINGYDQAMILGTKGWDKRSIDEPRAEAVVRGPREGLSETLSVSLGLIRRRLKDPHLRIKNYKIGERTQTAVNLIYIKDVADPDVVKEVEKRLKDIKIDGILESGYVEEFIQDITWTPFPQIQNTERPDAVVGHLLEGKVAILVDGTPHVLIAPAVFTQFYYSPEDYYERFHISSFLRLIRLLSLFVALLLPALYIAFVSFHPEMIPSELAIAMAGGRASVPFPSILEALVMEISVEILREASIRLPGPIGPTIGIVGGLVIGNAAVDAGLVSPAIVIVVGLTTISSYANPSYNAAISVRLIRFPLMIAAAIFGLYGIMLGLMLVLVHLVQLQSFGIPYMTPYAPFNWRDLKDSLIRTPWTWMNKRPTLYRPQDRQREQEGGNA</sequence>
<dbReference type="InterPro" id="IPR004995">
    <property type="entry name" value="Spore_Ger"/>
</dbReference>
<dbReference type="PANTHER" id="PTHR22550:SF5">
    <property type="entry name" value="LEUCINE ZIPPER PROTEIN 4"/>
    <property type="match status" value="1"/>
</dbReference>
<comment type="caution">
    <text evidence="4">The sequence shown here is derived from an EMBL/GenBank/DDBJ whole genome shotgun (WGS) entry which is preliminary data.</text>
</comment>
<dbReference type="PANTHER" id="PTHR22550">
    <property type="entry name" value="SPORE GERMINATION PROTEIN"/>
    <property type="match status" value="1"/>
</dbReference>
<proteinExistence type="inferred from homology"/>
<keyword evidence="5" id="KW-1185">Reference proteome</keyword>
<dbReference type="EMBL" id="JACEIQ010000009">
    <property type="protein sequence ID" value="MBA4494767.1"/>
    <property type="molecule type" value="Genomic_DNA"/>
</dbReference>
<evidence type="ECO:0000256" key="3">
    <source>
        <dbReference type="SAM" id="Phobius"/>
    </source>
</evidence>
<dbReference type="Proteomes" id="UP000535491">
    <property type="component" value="Unassembled WGS sequence"/>
</dbReference>
<dbReference type="Pfam" id="PF03323">
    <property type="entry name" value="GerA"/>
    <property type="match status" value="1"/>
</dbReference>
<feature type="transmembrane region" description="Helical" evidence="3">
    <location>
        <begin position="386"/>
        <end position="405"/>
    </location>
</feature>
<dbReference type="RefSeq" id="WP_181752000.1">
    <property type="nucleotide sequence ID" value="NZ_JACEIQ010000009.1"/>
</dbReference>